<dbReference type="AlphaFoldDB" id="W4Q2M8"/>
<accession>W4Q2M8</accession>
<dbReference type="GO" id="GO:0005975">
    <property type="term" value="P:carbohydrate metabolic process"/>
    <property type="evidence" value="ECO:0007669"/>
    <property type="project" value="InterPro"/>
</dbReference>
<dbReference type="SUPFAM" id="SSF88713">
    <property type="entry name" value="Glycoside hydrolase/deacetylase"/>
    <property type="match status" value="1"/>
</dbReference>
<sequence>MRKKARPYTDYLILDFYKEGASIATLDQIVKESKDGDRIEIMTHPAYMDTHILQSSYNMERILELDVLTTWKVPANVNMKLR</sequence>
<evidence type="ECO:0000313" key="1">
    <source>
        <dbReference type="EMBL" id="GAE25619.1"/>
    </source>
</evidence>
<name>W4Q2M8_9BACI</name>
<organism evidence="1 2">
    <name type="scientific">Halalkalibacter wakoensis JCM 9140</name>
    <dbReference type="NCBI Taxonomy" id="1236970"/>
    <lineage>
        <taxon>Bacteria</taxon>
        <taxon>Bacillati</taxon>
        <taxon>Bacillota</taxon>
        <taxon>Bacilli</taxon>
        <taxon>Bacillales</taxon>
        <taxon>Bacillaceae</taxon>
        <taxon>Halalkalibacter</taxon>
    </lineage>
</organism>
<reference evidence="1" key="1">
    <citation type="journal article" date="2014" name="Genome Announc.">
        <title>Draft Genome Sequences of Three Alkaliphilic Bacillus Strains, Bacillus wakoensis JCM 9140T, Bacillus akibai JCM 9157T, and Bacillus hemicellulosilyticus JCM 9152T.</title>
        <authorList>
            <person name="Yuki M."/>
            <person name="Oshima K."/>
            <person name="Suda W."/>
            <person name="Oshida Y."/>
            <person name="Kitamura K."/>
            <person name="Iida T."/>
            <person name="Hattori M."/>
            <person name="Ohkuma M."/>
        </authorList>
    </citation>
    <scope>NUCLEOTIDE SEQUENCE [LARGE SCALE GENOMIC DNA]</scope>
    <source>
        <strain evidence="1">JCM 9140</strain>
    </source>
</reference>
<evidence type="ECO:0000313" key="2">
    <source>
        <dbReference type="Proteomes" id="UP000018890"/>
    </source>
</evidence>
<dbReference type="EMBL" id="BAUT01000012">
    <property type="protein sequence ID" value="GAE25619.1"/>
    <property type="molecule type" value="Genomic_DNA"/>
</dbReference>
<dbReference type="STRING" id="1236970.JCM9140_1626"/>
<keyword evidence="2" id="KW-1185">Reference proteome</keyword>
<proteinExistence type="predicted"/>
<dbReference type="Gene3D" id="3.20.20.370">
    <property type="entry name" value="Glycoside hydrolase/deacetylase"/>
    <property type="match status" value="1"/>
</dbReference>
<gene>
    <name evidence="1" type="ORF">JCM9140_1626</name>
</gene>
<protein>
    <submittedName>
        <fullName evidence="1">Uncharacterized protein</fullName>
    </submittedName>
</protein>
<dbReference type="InterPro" id="IPR011330">
    <property type="entry name" value="Glyco_hydro/deAcase_b/a-brl"/>
</dbReference>
<dbReference type="Proteomes" id="UP000018890">
    <property type="component" value="Unassembled WGS sequence"/>
</dbReference>
<comment type="caution">
    <text evidence="1">The sequence shown here is derived from an EMBL/GenBank/DDBJ whole genome shotgun (WGS) entry which is preliminary data.</text>
</comment>